<dbReference type="InterPro" id="IPR013087">
    <property type="entry name" value="Znf_C2H2_type"/>
</dbReference>
<evidence type="ECO:0000256" key="4">
    <source>
        <dbReference type="ARBA" id="ARBA00022771"/>
    </source>
</evidence>
<dbReference type="InterPro" id="IPR001909">
    <property type="entry name" value="KRAB"/>
</dbReference>
<dbReference type="Pfam" id="PF00096">
    <property type="entry name" value="zf-C2H2"/>
    <property type="match status" value="6"/>
</dbReference>
<dbReference type="InterPro" id="IPR003309">
    <property type="entry name" value="SCAN_dom"/>
</dbReference>
<dbReference type="PROSITE" id="PS00028">
    <property type="entry name" value="ZINC_FINGER_C2H2_1"/>
    <property type="match status" value="7"/>
</dbReference>
<feature type="domain" description="KRAB" evidence="14">
    <location>
        <begin position="192"/>
        <end position="271"/>
    </location>
</feature>
<dbReference type="GeneID" id="110070753"/>
<dbReference type="SUPFAM" id="SSF109640">
    <property type="entry name" value="KRAB domain (Kruppel-associated box)"/>
    <property type="match status" value="1"/>
</dbReference>
<keyword evidence="3" id="KW-0677">Repeat</keyword>
<dbReference type="AlphaFoldDB" id="A0A6J0SK95"/>
<dbReference type="PANTHER" id="PTHR24399">
    <property type="entry name" value="ZINC FINGER AND BTB DOMAIN-CONTAINING"/>
    <property type="match status" value="1"/>
</dbReference>
<dbReference type="InterPro" id="IPR036236">
    <property type="entry name" value="Znf_C2H2_sf"/>
</dbReference>
<dbReference type="KEGG" id="pvt:110070753"/>
<evidence type="ECO:0000313" key="16">
    <source>
        <dbReference type="RefSeq" id="XP_020634129.2"/>
    </source>
</evidence>
<keyword evidence="6" id="KW-0805">Transcription regulation</keyword>
<evidence type="ECO:0000259" key="13">
    <source>
        <dbReference type="PROSITE" id="PS50804"/>
    </source>
</evidence>
<dbReference type="PROSITE" id="PS50805">
    <property type="entry name" value="KRAB"/>
    <property type="match status" value="1"/>
</dbReference>
<dbReference type="InterPro" id="IPR036051">
    <property type="entry name" value="KRAB_dom_sf"/>
</dbReference>
<dbReference type="SUPFAM" id="SSF47353">
    <property type="entry name" value="Retrovirus capsid dimerization domain-like"/>
    <property type="match status" value="1"/>
</dbReference>
<dbReference type="Proteomes" id="UP001652642">
    <property type="component" value="Chromosome 2"/>
</dbReference>
<keyword evidence="8" id="KW-0804">Transcription</keyword>
<evidence type="ECO:0000256" key="7">
    <source>
        <dbReference type="ARBA" id="ARBA00023125"/>
    </source>
</evidence>
<evidence type="ECO:0000313" key="15">
    <source>
        <dbReference type="Proteomes" id="UP001652642"/>
    </source>
</evidence>
<evidence type="ECO:0000259" key="12">
    <source>
        <dbReference type="PROSITE" id="PS50157"/>
    </source>
</evidence>
<sequence>MEVWSKEKYLERTAQTNFHGDFLSPEVQRQNFRDFCYQKDGGPRAVCCQLHRLCCQWLKPEKHTKAEMLDMIVLEQFLAVLPPEMGIWVRECKPESTSQAVSLAEGFLLSQRAEKKEEEKLVFSGFFSGFSQAMDAPSDSAQESLLLKNTEEKDGGAALLEPGNMMRTDPGSSFLCGGMETLPLQSGQQVADAFEELAVSFTEEELALLDPVQRALYREVMEENLAHAVFLAGEVGERRSKEEQHQICLGKCAEGKKTQEIKTETVEKKDESFPFPYGSFHEISLRGETDQSNECQKFSVCKESSHCQASLNAAWEIHRERKTMERSEYGEDFCGASSLERELTMQRQEEPFRHTECEKDVGQSTDHTSHMRLQTGEKPFECPDCGKKFSHSTSLPHYMGLLAGMKPFPCPKCGKCFSQRTHLVEHMRIHTGEKPFECPECGNRFGHKRSLESHMRIHAGTKPFTCLECGKSFRARSTLSSHQKIHTGEKSFQCTECGKSFRHKSTLRSHMRIHTGEKPFPCLECGRSFACRNTLSFHRRIHTGEKPYECPECGKRYSVKRSLAFHVRTHTGEKIFKCSKCGTSFRDKSGLRSHMRIHTGEIV</sequence>
<feature type="domain" description="C2H2-type" evidence="12">
    <location>
        <begin position="408"/>
        <end position="435"/>
    </location>
</feature>
<feature type="domain" description="C2H2-type" evidence="12">
    <location>
        <begin position="464"/>
        <end position="491"/>
    </location>
</feature>
<feature type="domain" description="C2H2-type" evidence="12">
    <location>
        <begin position="520"/>
        <end position="547"/>
    </location>
</feature>
<dbReference type="GO" id="GO:0005654">
    <property type="term" value="C:nucleoplasm"/>
    <property type="evidence" value="ECO:0007669"/>
    <property type="project" value="TreeGrafter"/>
</dbReference>
<gene>
    <name evidence="16" type="primary">LOC110070753</name>
</gene>
<dbReference type="GO" id="GO:0008270">
    <property type="term" value="F:zinc ion binding"/>
    <property type="evidence" value="ECO:0007669"/>
    <property type="project" value="UniProtKB-KW"/>
</dbReference>
<feature type="domain" description="C2H2-type" evidence="12">
    <location>
        <begin position="576"/>
        <end position="601"/>
    </location>
</feature>
<dbReference type="Gene3D" id="1.10.4020.10">
    <property type="entry name" value="DNA breaking-rejoining enzymes"/>
    <property type="match status" value="1"/>
</dbReference>
<dbReference type="InterPro" id="IPR038269">
    <property type="entry name" value="SCAN_sf"/>
</dbReference>
<evidence type="ECO:0000256" key="1">
    <source>
        <dbReference type="ARBA" id="ARBA00004123"/>
    </source>
</evidence>
<feature type="domain" description="C2H2-type" evidence="12">
    <location>
        <begin position="492"/>
        <end position="519"/>
    </location>
</feature>
<feature type="domain" description="C2H2-type" evidence="12">
    <location>
        <begin position="352"/>
        <end position="379"/>
    </location>
</feature>
<reference evidence="15" key="1">
    <citation type="submission" date="2025-05" db="UniProtKB">
        <authorList>
            <consortium name="RefSeq"/>
        </authorList>
    </citation>
    <scope>NUCLEOTIDE SEQUENCE [LARGE SCALE GENOMIC DNA]</scope>
</reference>
<feature type="compositionally biased region" description="Basic and acidic residues" evidence="11">
    <location>
        <begin position="349"/>
        <end position="361"/>
    </location>
</feature>
<feature type="domain" description="C2H2-type" evidence="12">
    <location>
        <begin position="380"/>
        <end position="407"/>
    </location>
</feature>
<dbReference type="Gene3D" id="6.10.140.140">
    <property type="match status" value="1"/>
</dbReference>
<dbReference type="InParanoid" id="A0A6J0SK95"/>
<dbReference type="GO" id="GO:0000978">
    <property type="term" value="F:RNA polymerase II cis-regulatory region sequence-specific DNA binding"/>
    <property type="evidence" value="ECO:0007669"/>
    <property type="project" value="TreeGrafter"/>
</dbReference>
<evidence type="ECO:0000256" key="8">
    <source>
        <dbReference type="ARBA" id="ARBA00023163"/>
    </source>
</evidence>
<dbReference type="PROSITE" id="PS50804">
    <property type="entry name" value="SCAN_BOX"/>
    <property type="match status" value="1"/>
</dbReference>
<dbReference type="SMART" id="SM00431">
    <property type="entry name" value="SCAN"/>
    <property type="match status" value="1"/>
</dbReference>
<dbReference type="Pfam" id="PF01352">
    <property type="entry name" value="KRAB"/>
    <property type="match status" value="1"/>
</dbReference>
<feature type="domain" description="C2H2-type" evidence="12">
    <location>
        <begin position="436"/>
        <end position="463"/>
    </location>
</feature>
<dbReference type="OrthoDB" id="6077919at2759"/>
<dbReference type="Gene3D" id="3.30.160.60">
    <property type="entry name" value="Classic Zinc Finger"/>
    <property type="match status" value="9"/>
</dbReference>
<comment type="subcellular location">
    <subcellularLocation>
        <location evidence="1">Nucleus</location>
    </subcellularLocation>
</comment>
<dbReference type="SMART" id="SM00349">
    <property type="entry name" value="KRAB"/>
    <property type="match status" value="1"/>
</dbReference>
<feature type="region of interest" description="Disordered" evidence="11">
    <location>
        <begin position="349"/>
        <end position="369"/>
    </location>
</feature>
<evidence type="ECO:0000256" key="11">
    <source>
        <dbReference type="SAM" id="MobiDB-lite"/>
    </source>
</evidence>
<dbReference type="SUPFAM" id="SSF57667">
    <property type="entry name" value="beta-beta-alpha zinc fingers"/>
    <property type="match status" value="5"/>
</dbReference>
<keyword evidence="2" id="KW-0479">Metal-binding</keyword>
<evidence type="ECO:0000259" key="14">
    <source>
        <dbReference type="PROSITE" id="PS50805"/>
    </source>
</evidence>
<evidence type="ECO:0000256" key="10">
    <source>
        <dbReference type="PROSITE-ProRule" id="PRU00042"/>
    </source>
</evidence>
<dbReference type="Pfam" id="PF02023">
    <property type="entry name" value="SCAN"/>
    <property type="match status" value="1"/>
</dbReference>
<dbReference type="PROSITE" id="PS50157">
    <property type="entry name" value="ZINC_FINGER_C2H2_2"/>
    <property type="match status" value="9"/>
</dbReference>
<keyword evidence="4 10" id="KW-0863">Zinc-finger</keyword>
<dbReference type="CDD" id="cd07765">
    <property type="entry name" value="KRAB_A-box"/>
    <property type="match status" value="1"/>
</dbReference>
<feature type="domain" description="SCAN box" evidence="13">
    <location>
        <begin position="29"/>
        <end position="107"/>
    </location>
</feature>
<dbReference type="GO" id="GO:0001817">
    <property type="term" value="P:regulation of cytokine production"/>
    <property type="evidence" value="ECO:0007669"/>
    <property type="project" value="TreeGrafter"/>
</dbReference>
<proteinExistence type="predicted"/>
<keyword evidence="5" id="KW-0862">Zinc</keyword>
<evidence type="ECO:0000256" key="3">
    <source>
        <dbReference type="ARBA" id="ARBA00022737"/>
    </source>
</evidence>
<evidence type="ECO:0000256" key="2">
    <source>
        <dbReference type="ARBA" id="ARBA00022723"/>
    </source>
</evidence>
<dbReference type="PANTHER" id="PTHR24399:SF23">
    <property type="entry name" value="C2H2-TYPE DOMAIN-CONTAINING PROTEIN"/>
    <property type="match status" value="1"/>
</dbReference>
<reference evidence="16" key="2">
    <citation type="submission" date="2025-08" db="UniProtKB">
        <authorList>
            <consortium name="RefSeq"/>
        </authorList>
    </citation>
    <scope>IDENTIFICATION</scope>
</reference>
<dbReference type="GO" id="GO:0001227">
    <property type="term" value="F:DNA-binding transcription repressor activity, RNA polymerase II-specific"/>
    <property type="evidence" value="ECO:0007669"/>
    <property type="project" value="TreeGrafter"/>
</dbReference>
<dbReference type="CDD" id="cd07936">
    <property type="entry name" value="SCAN"/>
    <property type="match status" value="1"/>
</dbReference>
<name>A0A6J0SK95_9SAUR</name>
<dbReference type="RefSeq" id="XP_020634129.2">
    <property type="nucleotide sequence ID" value="XM_020778470.2"/>
</dbReference>
<dbReference type="SMART" id="SM00355">
    <property type="entry name" value="ZnF_C2H2"/>
    <property type="match status" value="7"/>
</dbReference>
<dbReference type="GO" id="GO:0002682">
    <property type="term" value="P:regulation of immune system process"/>
    <property type="evidence" value="ECO:0007669"/>
    <property type="project" value="TreeGrafter"/>
</dbReference>
<evidence type="ECO:0000256" key="6">
    <source>
        <dbReference type="ARBA" id="ARBA00023015"/>
    </source>
</evidence>
<keyword evidence="7" id="KW-0238">DNA-binding</keyword>
<evidence type="ECO:0000256" key="9">
    <source>
        <dbReference type="ARBA" id="ARBA00023242"/>
    </source>
</evidence>
<evidence type="ECO:0000256" key="5">
    <source>
        <dbReference type="ARBA" id="ARBA00022833"/>
    </source>
</evidence>
<accession>A0A6J0SK95</accession>
<organism evidence="15 16">
    <name type="scientific">Pogona vitticeps</name>
    <name type="common">central bearded dragon</name>
    <dbReference type="NCBI Taxonomy" id="103695"/>
    <lineage>
        <taxon>Eukaryota</taxon>
        <taxon>Metazoa</taxon>
        <taxon>Chordata</taxon>
        <taxon>Craniata</taxon>
        <taxon>Vertebrata</taxon>
        <taxon>Euteleostomi</taxon>
        <taxon>Lepidosauria</taxon>
        <taxon>Squamata</taxon>
        <taxon>Bifurcata</taxon>
        <taxon>Unidentata</taxon>
        <taxon>Episquamata</taxon>
        <taxon>Toxicofera</taxon>
        <taxon>Iguania</taxon>
        <taxon>Acrodonta</taxon>
        <taxon>Agamidae</taxon>
        <taxon>Amphibolurinae</taxon>
        <taxon>Pogona</taxon>
    </lineage>
</organism>
<keyword evidence="15" id="KW-1185">Reference proteome</keyword>
<feature type="domain" description="C2H2-type" evidence="12">
    <location>
        <begin position="548"/>
        <end position="575"/>
    </location>
</feature>
<protein>
    <submittedName>
        <fullName evidence="16">Uncharacterized protein</fullName>
    </submittedName>
</protein>
<keyword evidence="9" id="KW-0539">Nucleus</keyword>